<sequence>MKNEIPKFWSTPTGWAALALIAAATYFLVFEHGQHVLLFLPYLILLLCPLIHVFMHSSHGKDGHNHSHTTEHDKKENFQELSEKNAAYRDGYIQGLEEGRKTSHKKENNHE</sequence>
<evidence type="ECO:0000313" key="5">
    <source>
        <dbReference type="Proteomes" id="UP000236547"/>
    </source>
</evidence>
<reference evidence="4 6" key="2">
    <citation type="submission" date="2018-06" db="EMBL/GenBank/DDBJ databases">
        <title>Freshwater and sediment microbial communities from various areas in North America, analyzing microbe dynamics in response to fracking.</title>
        <authorList>
            <person name="Lamendella R."/>
        </authorList>
    </citation>
    <scope>NUCLEOTIDE SEQUENCE [LARGE SCALE GENOMIC DNA]</scope>
    <source>
        <strain evidence="4 6">99A</strain>
    </source>
</reference>
<organism evidence="4 6">
    <name type="scientific">Vibrio diazotrophicus</name>
    <dbReference type="NCBI Taxonomy" id="685"/>
    <lineage>
        <taxon>Bacteria</taxon>
        <taxon>Pseudomonadati</taxon>
        <taxon>Pseudomonadota</taxon>
        <taxon>Gammaproteobacteria</taxon>
        <taxon>Vibrionales</taxon>
        <taxon>Vibrionaceae</taxon>
        <taxon>Vibrio</taxon>
    </lineage>
</organism>
<gene>
    <name evidence="3" type="ORF">C1O25_14495</name>
    <name evidence="4" type="ORF">DET48_1266</name>
</gene>
<comment type="caution">
    <text evidence="4">The sequence shown here is derived from an EMBL/GenBank/DDBJ whole genome shotgun (WGS) entry which is preliminary data.</text>
</comment>
<keyword evidence="5" id="KW-1185">Reference proteome</keyword>
<feature type="region of interest" description="Disordered" evidence="1">
    <location>
        <begin position="59"/>
        <end position="80"/>
    </location>
</feature>
<proteinExistence type="predicted"/>
<dbReference type="Proteomes" id="UP000236547">
    <property type="component" value="Unassembled WGS sequence"/>
</dbReference>
<keyword evidence="2" id="KW-1133">Transmembrane helix</keyword>
<evidence type="ECO:0000313" key="6">
    <source>
        <dbReference type="Proteomes" id="UP000248729"/>
    </source>
</evidence>
<evidence type="ECO:0000256" key="2">
    <source>
        <dbReference type="SAM" id="Phobius"/>
    </source>
</evidence>
<protein>
    <recommendedName>
        <fullName evidence="7">DUF2933 domain-containing protein</fullName>
    </recommendedName>
</protein>
<dbReference type="EMBL" id="POSM01000021">
    <property type="protein sequence ID" value="PNH99957.1"/>
    <property type="molecule type" value="Genomic_DNA"/>
</dbReference>
<evidence type="ECO:0000313" key="4">
    <source>
        <dbReference type="EMBL" id="RAS59581.1"/>
    </source>
</evidence>
<accession>A0A329EG13</accession>
<dbReference type="Pfam" id="PF11666">
    <property type="entry name" value="DUF2933"/>
    <property type="match status" value="1"/>
</dbReference>
<dbReference type="InterPro" id="IPR021682">
    <property type="entry name" value="DUF2933"/>
</dbReference>
<reference evidence="3 5" key="1">
    <citation type="submission" date="2018-01" db="EMBL/GenBank/DDBJ databases">
        <title>Draft genome sequences of six Vibrio diazotrophicus strains isolated from deep-sea sediments of the Baltic Sea.</title>
        <authorList>
            <person name="Castillo D."/>
            <person name="Vandieken V."/>
            <person name="Chiang O."/>
            <person name="Middelboe M."/>
        </authorList>
    </citation>
    <scope>NUCLEOTIDE SEQUENCE [LARGE SCALE GENOMIC DNA]</scope>
    <source>
        <strain evidence="3 5">65.10M</strain>
    </source>
</reference>
<keyword evidence="2" id="KW-0472">Membrane</keyword>
<evidence type="ECO:0000313" key="3">
    <source>
        <dbReference type="EMBL" id="PNH99957.1"/>
    </source>
</evidence>
<name>A0A329EG13_VIBDI</name>
<evidence type="ECO:0000256" key="1">
    <source>
        <dbReference type="SAM" id="MobiDB-lite"/>
    </source>
</evidence>
<evidence type="ECO:0008006" key="7">
    <source>
        <dbReference type="Google" id="ProtNLM"/>
    </source>
</evidence>
<feature type="transmembrane region" description="Helical" evidence="2">
    <location>
        <begin position="12"/>
        <end position="30"/>
    </location>
</feature>
<dbReference type="EMBL" id="QLTR01000026">
    <property type="protein sequence ID" value="RAS59581.1"/>
    <property type="molecule type" value="Genomic_DNA"/>
</dbReference>
<dbReference type="Proteomes" id="UP000248729">
    <property type="component" value="Unassembled WGS sequence"/>
</dbReference>
<feature type="transmembrane region" description="Helical" evidence="2">
    <location>
        <begin position="36"/>
        <end position="55"/>
    </location>
</feature>
<dbReference type="RefSeq" id="WP_102963029.1">
    <property type="nucleotide sequence ID" value="NZ_JBJKCE010000001.1"/>
</dbReference>
<dbReference type="AlphaFoldDB" id="A0A329EG13"/>
<keyword evidence="2" id="KW-0812">Transmembrane</keyword>